<name>A0A069PWK2_9BURK</name>
<accession>A0A069PWK2</accession>
<dbReference type="Pfam" id="PF00378">
    <property type="entry name" value="ECH_1"/>
    <property type="match status" value="1"/>
</dbReference>
<keyword evidence="3" id="KW-1185">Reference proteome</keyword>
<dbReference type="InterPro" id="IPR029045">
    <property type="entry name" value="ClpP/crotonase-like_dom_sf"/>
</dbReference>
<dbReference type="InterPro" id="IPR051683">
    <property type="entry name" value="Enoyl-CoA_Hydratase/Isomerase"/>
</dbReference>
<comment type="caution">
    <text evidence="2">The sequence shown here is derived from an EMBL/GenBank/DDBJ whole genome shotgun (WGS) entry which is preliminary data.</text>
</comment>
<dbReference type="SUPFAM" id="SSF52096">
    <property type="entry name" value="ClpP/crotonase"/>
    <property type="match status" value="1"/>
</dbReference>
<sequence length="241" mass="24847">MSTEPVAIERNGDTLDIVLDRPDHGNRINAAMSAAIIGAVSNLDDTVKLVRITSSSADFCTGRESPMPPPDAKPSAETLRRVVAAPPLALYDALKAVPVPVMAVVRGRAIGVGCALAGVCDLALAADDAVFQIPEMERDIPPTLVMSALIGRVPVKTVAHMVLSRATLNASEALQAGLISRVVPAAELDAQADGLAATMLTCSAVTLRAVKQFLHLAPEMPAAGASGFAAHLAATALSARF</sequence>
<organism evidence="2 3">
    <name type="scientific">Caballeronia glathei</name>
    <dbReference type="NCBI Taxonomy" id="60547"/>
    <lineage>
        <taxon>Bacteria</taxon>
        <taxon>Pseudomonadati</taxon>
        <taxon>Pseudomonadota</taxon>
        <taxon>Betaproteobacteria</taxon>
        <taxon>Burkholderiales</taxon>
        <taxon>Burkholderiaceae</taxon>
        <taxon>Caballeronia</taxon>
    </lineage>
</organism>
<gene>
    <name evidence="2" type="ORF">BG61_19205</name>
</gene>
<dbReference type="Proteomes" id="UP000027466">
    <property type="component" value="Unassembled WGS sequence"/>
</dbReference>
<dbReference type="STRING" id="60547.GCA_000751215_04315"/>
<dbReference type="AlphaFoldDB" id="A0A069PWK2"/>
<dbReference type="PANTHER" id="PTHR42964:SF1">
    <property type="entry name" value="POLYKETIDE BIOSYNTHESIS ENOYL-COA HYDRATASE PKSH-RELATED"/>
    <property type="match status" value="1"/>
</dbReference>
<reference evidence="2 3" key="1">
    <citation type="submission" date="2014-03" db="EMBL/GenBank/DDBJ databases">
        <title>Draft Genome Sequences of Four Burkholderia Strains.</title>
        <authorList>
            <person name="Liu X.Y."/>
            <person name="Li C.X."/>
            <person name="Xu J.H."/>
        </authorList>
    </citation>
    <scope>NUCLEOTIDE SEQUENCE [LARGE SCALE GENOMIC DNA]</scope>
    <source>
        <strain evidence="2 3">DSM 50014</strain>
    </source>
</reference>
<dbReference type="Gene3D" id="3.90.226.10">
    <property type="entry name" value="2-enoyl-CoA Hydratase, Chain A, domain 1"/>
    <property type="match status" value="1"/>
</dbReference>
<dbReference type="CDD" id="cd06558">
    <property type="entry name" value="crotonase-like"/>
    <property type="match status" value="1"/>
</dbReference>
<dbReference type="InterPro" id="IPR001753">
    <property type="entry name" value="Enoyl-CoA_hydra/iso"/>
</dbReference>
<dbReference type="EMBL" id="JFHC01000003">
    <property type="protein sequence ID" value="KDR44194.1"/>
    <property type="molecule type" value="Genomic_DNA"/>
</dbReference>
<evidence type="ECO:0000313" key="2">
    <source>
        <dbReference type="EMBL" id="KDR44194.1"/>
    </source>
</evidence>
<proteinExistence type="inferred from homology"/>
<dbReference type="RefSeq" id="WP_035935106.1">
    <property type="nucleotide sequence ID" value="NZ_CADFFX010000002.1"/>
</dbReference>
<dbReference type="PANTHER" id="PTHR42964">
    <property type="entry name" value="ENOYL-COA HYDRATASE"/>
    <property type="match status" value="1"/>
</dbReference>
<evidence type="ECO:0000313" key="3">
    <source>
        <dbReference type="Proteomes" id="UP000027466"/>
    </source>
</evidence>
<dbReference type="GO" id="GO:0003824">
    <property type="term" value="F:catalytic activity"/>
    <property type="evidence" value="ECO:0007669"/>
    <property type="project" value="UniProtKB-ARBA"/>
</dbReference>
<comment type="similarity">
    <text evidence="1">Belongs to the enoyl-CoA hydratase/isomerase family.</text>
</comment>
<protein>
    <submittedName>
        <fullName evidence="2">Enoyl-CoA hydratase</fullName>
    </submittedName>
</protein>
<evidence type="ECO:0000256" key="1">
    <source>
        <dbReference type="ARBA" id="ARBA00005254"/>
    </source>
</evidence>